<evidence type="ECO:0000256" key="2">
    <source>
        <dbReference type="ARBA" id="ARBA00022723"/>
    </source>
</evidence>
<dbReference type="GO" id="GO:0005634">
    <property type="term" value="C:nucleus"/>
    <property type="evidence" value="ECO:0007669"/>
    <property type="project" value="UniProtKB-SubCell"/>
</dbReference>
<dbReference type="VEuPathDB" id="FungiDB:I302_01908"/>
<dbReference type="GO" id="GO:0006351">
    <property type="term" value="P:DNA-templated transcription"/>
    <property type="evidence" value="ECO:0007669"/>
    <property type="project" value="InterPro"/>
</dbReference>
<gene>
    <name evidence="10" type="ORF">I302_01908</name>
</gene>
<dbReference type="AlphaFoldDB" id="A0A1B9G7U0"/>
<dbReference type="SUPFAM" id="SSF57667">
    <property type="entry name" value="beta-beta-alpha zinc fingers"/>
    <property type="match status" value="1"/>
</dbReference>
<dbReference type="CDD" id="cd12148">
    <property type="entry name" value="fungal_TF_MHR"/>
    <property type="match status" value="1"/>
</dbReference>
<reference evidence="10" key="2">
    <citation type="submission" date="2014-01" db="EMBL/GenBank/DDBJ databases">
        <title>Evolution of pathogenesis and genome organization in the Tremellales.</title>
        <authorList>
            <person name="Cuomo C."/>
            <person name="Litvintseva A."/>
            <person name="Heitman J."/>
            <person name="Chen Y."/>
            <person name="Sun S."/>
            <person name="Springer D."/>
            <person name="Dromer F."/>
            <person name="Young S."/>
            <person name="Zeng Q."/>
            <person name="Chapman S."/>
            <person name="Gujja S."/>
            <person name="Saif S."/>
            <person name="Birren B."/>
        </authorList>
    </citation>
    <scope>NUCLEOTIDE SEQUENCE</scope>
    <source>
        <strain evidence="10">CBS 10118</strain>
    </source>
</reference>
<dbReference type="InterPro" id="IPR036236">
    <property type="entry name" value="Znf_C2H2_sf"/>
</dbReference>
<comment type="subcellular location">
    <subcellularLocation>
        <location evidence="1">Nucleus</location>
    </subcellularLocation>
</comment>
<dbReference type="OrthoDB" id="8117402at2759"/>
<evidence type="ECO:0000256" key="5">
    <source>
        <dbReference type="ARBA" id="ARBA00022833"/>
    </source>
</evidence>
<dbReference type="Pfam" id="PF04082">
    <property type="entry name" value="Fungal_trans"/>
    <property type="match status" value="1"/>
</dbReference>
<feature type="domain" description="C2H2-type" evidence="9">
    <location>
        <begin position="38"/>
        <end position="65"/>
    </location>
</feature>
<keyword evidence="5" id="KW-0862">Zinc</keyword>
<feature type="region of interest" description="Disordered" evidence="8">
    <location>
        <begin position="1"/>
        <end position="33"/>
    </location>
</feature>
<dbReference type="STRING" id="1296100.A0A1B9G7U0"/>
<dbReference type="GO" id="GO:0000978">
    <property type="term" value="F:RNA polymerase II cis-regulatory region sequence-specific DNA binding"/>
    <property type="evidence" value="ECO:0007669"/>
    <property type="project" value="InterPro"/>
</dbReference>
<dbReference type="InterPro" id="IPR007219">
    <property type="entry name" value="XnlR_reg_dom"/>
</dbReference>
<dbReference type="PANTHER" id="PTHR40626:SF11">
    <property type="entry name" value="ZINC FINGER PROTEIN YPR022C"/>
    <property type="match status" value="1"/>
</dbReference>
<evidence type="ECO:0000313" key="10">
    <source>
        <dbReference type="EMBL" id="OCF27073.1"/>
    </source>
</evidence>
<keyword evidence="6" id="KW-0539">Nucleus</keyword>
<dbReference type="InterPro" id="IPR013087">
    <property type="entry name" value="Znf_C2H2_type"/>
</dbReference>
<dbReference type="Gene3D" id="3.30.160.60">
    <property type="entry name" value="Classic Zinc Finger"/>
    <property type="match status" value="1"/>
</dbReference>
<keyword evidence="4 7" id="KW-0863">Zinc-finger</keyword>
<evidence type="ECO:0000256" key="1">
    <source>
        <dbReference type="ARBA" id="ARBA00004123"/>
    </source>
</evidence>
<organism evidence="10">
    <name type="scientific">Kwoniella bestiolae CBS 10118</name>
    <dbReference type="NCBI Taxonomy" id="1296100"/>
    <lineage>
        <taxon>Eukaryota</taxon>
        <taxon>Fungi</taxon>
        <taxon>Dikarya</taxon>
        <taxon>Basidiomycota</taxon>
        <taxon>Agaricomycotina</taxon>
        <taxon>Tremellomycetes</taxon>
        <taxon>Tremellales</taxon>
        <taxon>Cryptococcaceae</taxon>
        <taxon>Kwoniella</taxon>
    </lineage>
</organism>
<dbReference type="PROSITE" id="PS00028">
    <property type="entry name" value="ZINC_FINGER_C2H2_1"/>
    <property type="match status" value="2"/>
</dbReference>
<feature type="domain" description="C2H2-type" evidence="9">
    <location>
        <begin position="69"/>
        <end position="97"/>
    </location>
</feature>
<evidence type="ECO:0000256" key="6">
    <source>
        <dbReference type="ARBA" id="ARBA00023242"/>
    </source>
</evidence>
<sequence length="691" mass="77182">MAEASSSLSPIQQQQQQVSPIAAQAQISPQPPTPLHPFQCTVCLRRFTRHENLKRHAHRHRKPDEEVKYACTHCNKVFARSDLRRRHIRKQHPEFAPSPLPSKKSSSNVNIEITPTPITHSNVPLPSASSDDFNGGFHHPAQPFSFDFNTLESGFSASTSGHVEKPNSEKAYQVPPSFDIESLLTSRLSEATANAANSGINLSKLSVIMLSSVITDLTIKNNSSTVGPRPSPPTSFNTEILLSQSTIERGISLYFEKIAGFFPFIHQPTFQIATTPEYLLMAMLCVSLQFIQPTPSSPTEAVEESGHKLAKYCFYRSLRLLDAVEQNEDDSRGGLKLFMIQAYLMLEVHALCFARGSESSWGLRFHHRLTELARVGGLGDPYPPQQVDKGDLNALWRQFIKAESHKRTLYAAYHLDTLWYHTLSVPRGISHLEIKLDLPCPEAAWTVDSAAEWAFYGLVNDQMQNPTRYLNAIRICLSPDAAEKVSCLDTYGCLALILYMLSGVREMSGWSTVTGKVPIERFETLYASLVAFESIIQKEDDTSPLFILMKATWHIAMIDLLLWSPSHTNGVVEINLEAALAAVARLSNSAITFSSSSVAATVDHHLRWFLLYLDKTQDVTMEAPWIAIYSFKAVLIAYQQVLSGNNDPLDTLGLSDSDQMLDWIKGIFEKRSYWSVGKIVLDSLGELDHDT</sequence>
<proteinExistence type="predicted"/>
<dbReference type="PANTHER" id="PTHR40626">
    <property type="entry name" value="MIP31509P"/>
    <property type="match status" value="1"/>
</dbReference>
<dbReference type="GO" id="GO:0008270">
    <property type="term" value="F:zinc ion binding"/>
    <property type="evidence" value="ECO:0007669"/>
    <property type="project" value="UniProtKB-KW"/>
</dbReference>
<name>A0A1B9G7U0_9TREE</name>
<evidence type="ECO:0000256" key="4">
    <source>
        <dbReference type="ARBA" id="ARBA00022771"/>
    </source>
</evidence>
<dbReference type="InterPro" id="IPR051059">
    <property type="entry name" value="VerF-like"/>
</dbReference>
<protein>
    <recommendedName>
        <fullName evidence="9">C2H2-type domain-containing protein</fullName>
    </recommendedName>
</protein>
<keyword evidence="3" id="KW-0677">Repeat</keyword>
<evidence type="ECO:0000256" key="7">
    <source>
        <dbReference type="PROSITE-ProRule" id="PRU00042"/>
    </source>
</evidence>
<dbReference type="PROSITE" id="PS50157">
    <property type="entry name" value="ZINC_FINGER_C2H2_2"/>
    <property type="match status" value="2"/>
</dbReference>
<accession>A0A1B9G7U0</accession>
<reference evidence="10" key="1">
    <citation type="submission" date="2013-07" db="EMBL/GenBank/DDBJ databases">
        <title>The Genome Sequence of Cryptococcus bestiolae CBS10118.</title>
        <authorList>
            <consortium name="The Broad Institute Genome Sequencing Platform"/>
            <person name="Cuomo C."/>
            <person name="Litvintseva A."/>
            <person name="Chen Y."/>
            <person name="Heitman J."/>
            <person name="Sun S."/>
            <person name="Springer D."/>
            <person name="Dromer F."/>
            <person name="Young S.K."/>
            <person name="Zeng Q."/>
            <person name="Gargeya S."/>
            <person name="Fitzgerald M."/>
            <person name="Abouelleil A."/>
            <person name="Alvarado L."/>
            <person name="Berlin A.M."/>
            <person name="Chapman S.B."/>
            <person name="Dewar J."/>
            <person name="Goldberg J."/>
            <person name="Griggs A."/>
            <person name="Gujja S."/>
            <person name="Hansen M."/>
            <person name="Howarth C."/>
            <person name="Imamovic A."/>
            <person name="Larimer J."/>
            <person name="McCowan C."/>
            <person name="Murphy C."/>
            <person name="Pearson M."/>
            <person name="Priest M."/>
            <person name="Roberts A."/>
            <person name="Saif S."/>
            <person name="Shea T."/>
            <person name="Sykes S."/>
            <person name="Wortman J."/>
            <person name="Nusbaum C."/>
            <person name="Birren B."/>
        </authorList>
    </citation>
    <scope>NUCLEOTIDE SEQUENCE [LARGE SCALE GENOMIC DNA]</scope>
    <source>
        <strain evidence="10">CBS 10118</strain>
    </source>
</reference>
<keyword evidence="2" id="KW-0479">Metal-binding</keyword>
<evidence type="ECO:0000256" key="3">
    <source>
        <dbReference type="ARBA" id="ARBA00022737"/>
    </source>
</evidence>
<dbReference type="Pfam" id="PF00096">
    <property type="entry name" value="zf-C2H2"/>
    <property type="match status" value="1"/>
</dbReference>
<dbReference type="EMBL" id="KI894019">
    <property type="protein sequence ID" value="OCF27073.1"/>
    <property type="molecule type" value="Genomic_DNA"/>
</dbReference>
<dbReference type="SMART" id="SM00355">
    <property type="entry name" value="ZnF_C2H2"/>
    <property type="match status" value="2"/>
</dbReference>
<evidence type="ECO:0000256" key="8">
    <source>
        <dbReference type="SAM" id="MobiDB-lite"/>
    </source>
</evidence>
<dbReference type="GO" id="GO:0000785">
    <property type="term" value="C:chromatin"/>
    <property type="evidence" value="ECO:0007669"/>
    <property type="project" value="TreeGrafter"/>
</dbReference>
<evidence type="ECO:0000259" key="9">
    <source>
        <dbReference type="PROSITE" id="PS50157"/>
    </source>
</evidence>
<dbReference type="GO" id="GO:0000981">
    <property type="term" value="F:DNA-binding transcription factor activity, RNA polymerase II-specific"/>
    <property type="evidence" value="ECO:0007669"/>
    <property type="project" value="InterPro"/>
</dbReference>
<feature type="compositionally biased region" description="Low complexity" evidence="8">
    <location>
        <begin position="1"/>
        <end position="28"/>
    </location>
</feature>